<accession>A0AAE4CAK6</accession>
<organism evidence="6 7">
    <name type="scientific">Catenuloplanes atrovinosus</name>
    <dbReference type="NCBI Taxonomy" id="137266"/>
    <lineage>
        <taxon>Bacteria</taxon>
        <taxon>Bacillati</taxon>
        <taxon>Actinomycetota</taxon>
        <taxon>Actinomycetes</taxon>
        <taxon>Micromonosporales</taxon>
        <taxon>Micromonosporaceae</taxon>
        <taxon>Catenuloplanes</taxon>
    </lineage>
</organism>
<evidence type="ECO:0000256" key="1">
    <source>
        <dbReference type="ARBA" id="ARBA00023015"/>
    </source>
</evidence>
<sequence>MKAAWQELAEHGTAGLSLRAVARRAGVSHAAPKHHFADRAGLLTALAVEGYAALVERFRTVLDPLSDPVEIIEALGRTYLDFGLTRPDMFEVMYGTEPLRADDPELAAARAYVMSLLSGAVAGVRADRSADGGRPITDPSLMTWAFIHGLTQIARDGSLRRVTGSPGPAETAARAHHLIATFIAWLRLAEHRA</sequence>
<evidence type="ECO:0000313" key="6">
    <source>
        <dbReference type="EMBL" id="MDR7277092.1"/>
    </source>
</evidence>
<reference evidence="6" key="1">
    <citation type="submission" date="2023-07" db="EMBL/GenBank/DDBJ databases">
        <title>Sequencing the genomes of 1000 actinobacteria strains.</title>
        <authorList>
            <person name="Klenk H.-P."/>
        </authorList>
    </citation>
    <scope>NUCLEOTIDE SEQUENCE</scope>
    <source>
        <strain evidence="6">DSM 44707</strain>
    </source>
</reference>
<dbReference type="Pfam" id="PF13305">
    <property type="entry name" value="TetR_C_33"/>
    <property type="match status" value="1"/>
</dbReference>
<dbReference type="GO" id="GO:0000976">
    <property type="term" value="F:transcription cis-regulatory region binding"/>
    <property type="evidence" value="ECO:0007669"/>
    <property type="project" value="TreeGrafter"/>
</dbReference>
<feature type="DNA-binding region" description="H-T-H motif" evidence="4">
    <location>
        <begin position="17"/>
        <end position="36"/>
    </location>
</feature>
<proteinExistence type="predicted"/>
<dbReference type="Proteomes" id="UP001183643">
    <property type="component" value="Unassembled WGS sequence"/>
</dbReference>
<dbReference type="SUPFAM" id="SSF48498">
    <property type="entry name" value="Tetracyclin repressor-like, C-terminal domain"/>
    <property type="match status" value="1"/>
</dbReference>
<feature type="domain" description="HTH tetR-type" evidence="5">
    <location>
        <begin position="1"/>
        <end position="54"/>
    </location>
</feature>
<dbReference type="AlphaFoldDB" id="A0AAE4CAK6"/>
<dbReference type="PANTHER" id="PTHR30055">
    <property type="entry name" value="HTH-TYPE TRANSCRIPTIONAL REGULATOR RUTR"/>
    <property type="match status" value="1"/>
</dbReference>
<keyword evidence="3" id="KW-0804">Transcription</keyword>
<keyword evidence="2 4" id="KW-0238">DNA-binding</keyword>
<dbReference type="Pfam" id="PF00440">
    <property type="entry name" value="TetR_N"/>
    <property type="match status" value="1"/>
</dbReference>
<dbReference type="InterPro" id="IPR025996">
    <property type="entry name" value="MT1864/Rv1816-like_C"/>
</dbReference>
<dbReference type="Gene3D" id="1.10.357.10">
    <property type="entry name" value="Tetracycline Repressor, domain 2"/>
    <property type="match status" value="1"/>
</dbReference>
<gene>
    <name evidence="6" type="ORF">J2S41_003870</name>
</gene>
<dbReference type="InterPro" id="IPR001647">
    <property type="entry name" value="HTH_TetR"/>
</dbReference>
<dbReference type="InterPro" id="IPR050109">
    <property type="entry name" value="HTH-type_TetR-like_transc_reg"/>
</dbReference>
<evidence type="ECO:0000259" key="5">
    <source>
        <dbReference type="PROSITE" id="PS50977"/>
    </source>
</evidence>
<keyword evidence="7" id="KW-1185">Reference proteome</keyword>
<dbReference type="GO" id="GO:0003700">
    <property type="term" value="F:DNA-binding transcription factor activity"/>
    <property type="evidence" value="ECO:0007669"/>
    <property type="project" value="TreeGrafter"/>
</dbReference>
<protein>
    <submittedName>
        <fullName evidence="6">AcrR family transcriptional regulator</fullName>
    </submittedName>
</protein>
<dbReference type="PROSITE" id="PS50977">
    <property type="entry name" value="HTH_TETR_2"/>
    <property type="match status" value="1"/>
</dbReference>
<dbReference type="PANTHER" id="PTHR30055:SF220">
    <property type="entry name" value="TETR-FAMILY REGULATORY PROTEIN"/>
    <property type="match status" value="1"/>
</dbReference>
<dbReference type="RefSeq" id="WP_310369292.1">
    <property type="nucleotide sequence ID" value="NZ_JAVDYB010000001.1"/>
</dbReference>
<keyword evidence="1" id="KW-0805">Transcription regulation</keyword>
<evidence type="ECO:0000256" key="3">
    <source>
        <dbReference type="ARBA" id="ARBA00023163"/>
    </source>
</evidence>
<dbReference type="InterPro" id="IPR009057">
    <property type="entry name" value="Homeodomain-like_sf"/>
</dbReference>
<evidence type="ECO:0000313" key="7">
    <source>
        <dbReference type="Proteomes" id="UP001183643"/>
    </source>
</evidence>
<evidence type="ECO:0000256" key="2">
    <source>
        <dbReference type="ARBA" id="ARBA00023125"/>
    </source>
</evidence>
<dbReference type="EMBL" id="JAVDYB010000001">
    <property type="protein sequence ID" value="MDR7277092.1"/>
    <property type="molecule type" value="Genomic_DNA"/>
</dbReference>
<dbReference type="SUPFAM" id="SSF46689">
    <property type="entry name" value="Homeodomain-like"/>
    <property type="match status" value="1"/>
</dbReference>
<dbReference type="InterPro" id="IPR036271">
    <property type="entry name" value="Tet_transcr_reg_TetR-rel_C_sf"/>
</dbReference>
<evidence type="ECO:0000256" key="4">
    <source>
        <dbReference type="PROSITE-ProRule" id="PRU00335"/>
    </source>
</evidence>
<comment type="caution">
    <text evidence="6">The sequence shown here is derived from an EMBL/GenBank/DDBJ whole genome shotgun (WGS) entry which is preliminary data.</text>
</comment>
<name>A0AAE4CAK6_9ACTN</name>